<dbReference type="InterPro" id="IPR052260">
    <property type="entry name" value="Autophagy_Rcpt_SigReg"/>
</dbReference>
<keyword evidence="8" id="KW-1185">Reference proteome</keyword>
<comment type="caution">
    <text evidence="7">The sequence shown here is derived from an EMBL/GenBank/DDBJ whole genome shotgun (WGS) entry which is preliminary data.</text>
</comment>
<evidence type="ECO:0000313" key="8">
    <source>
        <dbReference type="Proteomes" id="UP001212841"/>
    </source>
</evidence>
<name>A0AAD5SLX7_9FUNG</name>
<sequence>MQRTHRHRPKEKTSNAGVQTVKNFLALAHLGPTIIYQRQIRRDCHAGVRIETPTSQIPEPPPTTPSAGKTYPATPATIADSLVPATNASHCDNYDLCQKCHNLPRSEIYHEEDHTFRQLNNPDDLWEDLKIDEEDVWPDGQTCDGCREHGNGGARYRCIVCSDFDLCERCHARKERHCTGGHEAGHVFRKFSALEEGEGDSFPPPRPAYASVPPQPTTYKPSRGTPQTFFDDRLEPTSLFEAFFDAFFDGIDSSIFPKSTNHWELVKMLAIEPLGDGDDVDVMEMLYDKMPVEYIREKVPTTKRNHPFLPPSILTQLKQKPSQPILTRTGARNYMIANFLWDPAGTWSDVLKMASAYDITFPFTMDRSMAPVAAVPEWKAKLKRIQDEINRELLQANAVRLALMARGQENSRRLLDPAGTRYVYEHR</sequence>
<dbReference type="EMBL" id="JADGJD010000031">
    <property type="protein sequence ID" value="KAJ3056488.1"/>
    <property type="molecule type" value="Genomic_DNA"/>
</dbReference>
<protein>
    <recommendedName>
        <fullName evidence="6">ZZ-type domain-containing protein</fullName>
    </recommendedName>
</protein>
<gene>
    <name evidence="7" type="ORF">HK097_006614</name>
</gene>
<evidence type="ECO:0000256" key="4">
    <source>
        <dbReference type="PROSITE-ProRule" id="PRU00228"/>
    </source>
</evidence>
<dbReference type="AlphaFoldDB" id="A0AAD5SLX7"/>
<dbReference type="Gene3D" id="3.30.60.90">
    <property type="match status" value="1"/>
</dbReference>
<dbReference type="Pfam" id="PF00569">
    <property type="entry name" value="ZZ"/>
    <property type="match status" value="1"/>
</dbReference>
<evidence type="ECO:0000313" key="7">
    <source>
        <dbReference type="EMBL" id="KAJ3056488.1"/>
    </source>
</evidence>
<dbReference type="InterPro" id="IPR000433">
    <property type="entry name" value="Znf_ZZ"/>
</dbReference>
<dbReference type="InterPro" id="IPR043145">
    <property type="entry name" value="Znf_ZZ_sf"/>
</dbReference>
<evidence type="ECO:0000256" key="5">
    <source>
        <dbReference type="SAM" id="MobiDB-lite"/>
    </source>
</evidence>
<proteinExistence type="predicted"/>
<keyword evidence="3" id="KW-0862">Zinc</keyword>
<dbReference type="PROSITE" id="PS50135">
    <property type="entry name" value="ZF_ZZ_2"/>
    <property type="match status" value="1"/>
</dbReference>
<dbReference type="PROSITE" id="PS01357">
    <property type="entry name" value="ZF_ZZ_1"/>
    <property type="match status" value="1"/>
</dbReference>
<dbReference type="GO" id="GO:0008270">
    <property type="term" value="F:zinc ion binding"/>
    <property type="evidence" value="ECO:0007669"/>
    <property type="project" value="UniProtKB-KW"/>
</dbReference>
<keyword evidence="1" id="KW-0479">Metal-binding</keyword>
<dbReference type="CDD" id="cd02249">
    <property type="entry name" value="ZZ"/>
    <property type="match status" value="1"/>
</dbReference>
<feature type="region of interest" description="Disordered" evidence="5">
    <location>
        <begin position="50"/>
        <end position="73"/>
    </location>
</feature>
<organism evidence="7 8">
    <name type="scientific">Rhizophlyctis rosea</name>
    <dbReference type="NCBI Taxonomy" id="64517"/>
    <lineage>
        <taxon>Eukaryota</taxon>
        <taxon>Fungi</taxon>
        <taxon>Fungi incertae sedis</taxon>
        <taxon>Chytridiomycota</taxon>
        <taxon>Chytridiomycota incertae sedis</taxon>
        <taxon>Chytridiomycetes</taxon>
        <taxon>Rhizophlyctidales</taxon>
        <taxon>Rhizophlyctidaceae</taxon>
        <taxon>Rhizophlyctis</taxon>
    </lineage>
</organism>
<keyword evidence="2 4" id="KW-0863">Zinc-finger</keyword>
<evidence type="ECO:0000256" key="1">
    <source>
        <dbReference type="ARBA" id="ARBA00022723"/>
    </source>
</evidence>
<evidence type="ECO:0000256" key="3">
    <source>
        <dbReference type="ARBA" id="ARBA00022833"/>
    </source>
</evidence>
<dbReference type="PANTHER" id="PTHR15090">
    <property type="entry name" value="SEQUESTOSOME 1-RELATED"/>
    <property type="match status" value="1"/>
</dbReference>
<dbReference type="SMART" id="SM00291">
    <property type="entry name" value="ZnF_ZZ"/>
    <property type="match status" value="1"/>
</dbReference>
<dbReference type="Proteomes" id="UP001212841">
    <property type="component" value="Unassembled WGS sequence"/>
</dbReference>
<evidence type="ECO:0000259" key="6">
    <source>
        <dbReference type="PROSITE" id="PS50135"/>
    </source>
</evidence>
<accession>A0AAD5SLX7</accession>
<evidence type="ECO:0000256" key="2">
    <source>
        <dbReference type="ARBA" id="ARBA00022771"/>
    </source>
</evidence>
<feature type="domain" description="ZZ-type" evidence="6">
    <location>
        <begin position="138"/>
        <end position="196"/>
    </location>
</feature>
<reference evidence="7" key="1">
    <citation type="submission" date="2020-05" db="EMBL/GenBank/DDBJ databases">
        <title>Phylogenomic resolution of chytrid fungi.</title>
        <authorList>
            <person name="Stajich J.E."/>
            <person name="Amses K."/>
            <person name="Simmons R."/>
            <person name="Seto K."/>
            <person name="Myers J."/>
            <person name="Bonds A."/>
            <person name="Quandt C.A."/>
            <person name="Barry K."/>
            <person name="Liu P."/>
            <person name="Grigoriev I."/>
            <person name="Longcore J.E."/>
            <person name="James T.Y."/>
        </authorList>
    </citation>
    <scope>NUCLEOTIDE SEQUENCE</scope>
    <source>
        <strain evidence="7">JEL0318</strain>
    </source>
</reference>
<dbReference type="SUPFAM" id="SSF57850">
    <property type="entry name" value="RING/U-box"/>
    <property type="match status" value="2"/>
</dbReference>